<reference evidence="3 4" key="1">
    <citation type="submission" date="2023-07" db="EMBL/GenBank/DDBJ databases">
        <authorList>
            <person name="Girao M."/>
            <person name="Carvalho M.F."/>
        </authorList>
    </citation>
    <scope>NUCLEOTIDE SEQUENCE [LARGE SCALE GENOMIC DNA]</scope>
    <source>
        <strain evidence="3 4">66/93</strain>
    </source>
</reference>
<feature type="compositionally biased region" description="Basic and acidic residues" evidence="1">
    <location>
        <begin position="260"/>
        <end position="274"/>
    </location>
</feature>
<name>A0ABU7KZB5_9ACTN</name>
<dbReference type="PANTHER" id="PTHR43591:SF99">
    <property type="entry name" value="OS06G0646000 PROTEIN"/>
    <property type="match status" value="1"/>
</dbReference>
<evidence type="ECO:0000256" key="1">
    <source>
        <dbReference type="SAM" id="MobiDB-lite"/>
    </source>
</evidence>
<dbReference type="Proteomes" id="UP001348641">
    <property type="component" value="Unassembled WGS sequence"/>
</dbReference>
<dbReference type="CDD" id="cd02440">
    <property type="entry name" value="AdoMet_MTases"/>
    <property type="match status" value="1"/>
</dbReference>
<feature type="region of interest" description="Disordered" evidence="1">
    <location>
        <begin position="253"/>
        <end position="274"/>
    </location>
</feature>
<proteinExistence type="predicted"/>
<dbReference type="InterPro" id="IPR029063">
    <property type="entry name" value="SAM-dependent_MTases_sf"/>
</dbReference>
<dbReference type="EMBL" id="JAUUCC010000122">
    <property type="protein sequence ID" value="MEE2054641.1"/>
    <property type="molecule type" value="Genomic_DNA"/>
</dbReference>
<organism evidence="3 4">
    <name type="scientific">Nocardiopsis tropica</name>
    <dbReference type="NCBI Taxonomy" id="109330"/>
    <lineage>
        <taxon>Bacteria</taxon>
        <taxon>Bacillati</taxon>
        <taxon>Actinomycetota</taxon>
        <taxon>Actinomycetes</taxon>
        <taxon>Streptosporangiales</taxon>
        <taxon>Nocardiopsidaceae</taxon>
        <taxon>Nocardiopsis</taxon>
    </lineage>
</organism>
<comment type="caution">
    <text evidence="3">The sequence shown here is derived from an EMBL/GenBank/DDBJ whole genome shotgun (WGS) entry which is preliminary data.</text>
</comment>
<evidence type="ECO:0000259" key="2">
    <source>
        <dbReference type="Pfam" id="PF13649"/>
    </source>
</evidence>
<dbReference type="PANTHER" id="PTHR43591">
    <property type="entry name" value="METHYLTRANSFERASE"/>
    <property type="match status" value="1"/>
</dbReference>
<protein>
    <submittedName>
        <fullName evidence="3">Methyltransferase domain-containing protein</fullName>
    </submittedName>
</protein>
<dbReference type="RefSeq" id="WP_330161471.1">
    <property type="nucleotide sequence ID" value="NZ_BAAAJA010000009.1"/>
</dbReference>
<dbReference type="Gene3D" id="3.40.50.150">
    <property type="entry name" value="Vaccinia Virus protein VP39"/>
    <property type="match status" value="1"/>
</dbReference>
<sequence length="274" mass="29778">MNGPPRVNVSVYDRCAPGYDPHVAYFRTFGRRLVDLAAPAPGERVLDVAAGRGACLFPAAERVGPGGRVDGVDLSPGMVAHLAADIEADGTANAWAARMDAQALTVPESSYDVVLCAFALFVMPDPGAAVDGFRRALRPGGRCAVSVPSMTLVPGDLEEVREVFRSYAERAGSSVFRRRIYGVDPGTLLEAAGFTDVRVHEETARFVFRDAAAWWEWTWSTGIRSFYERLPVGLLEELRRELFALLAPLETPDGLPPGTERPRFATARRPETDG</sequence>
<dbReference type="SUPFAM" id="SSF53335">
    <property type="entry name" value="S-adenosyl-L-methionine-dependent methyltransferases"/>
    <property type="match status" value="1"/>
</dbReference>
<keyword evidence="3" id="KW-0808">Transferase</keyword>
<dbReference type="GO" id="GO:0008168">
    <property type="term" value="F:methyltransferase activity"/>
    <property type="evidence" value="ECO:0007669"/>
    <property type="project" value="UniProtKB-KW"/>
</dbReference>
<dbReference type="InterPro" id="IPR041698">
    <property type="entry name" value="Methyltransf_25"/>
</dbReference>
<evidence type="ECO:0000313" key="4">
    <source>
        <dbReference type="Proteomes" id="UP001348641"/>
    </source>
</evidence>
<dbReference type="Pfam" id="PF13649">
    <property type="entry name" value="Methyltransf_25"/>
    <property type="match status" value="1"/>
</dbReference>
<dbReference type="GO" id="GO:0032259">
    <property type="term" value="P:methylation"/>
    <property type="evidence" value="ECO:0007669"/>
    <property type="project" value="UniProtKB-KW"/>
</dbReference>
<evidence type="ECO:0000313" key="3">
    <source>
        <dbReference type="EMBL" id="MEE2054641.1"/>
    </source>
</evidence>
<feature type="domain" description="Methyltransferase" evidence="2">
    <location>
        <begin position="45"/>
        <end position="141"/>
    </location>
</feature>
<keyword evidence="3" id="KW-0489">Methyltransferase</keyword>
<gene>
    <name evidence="3" type="ORF">Q8A49_29505</name>
</gene>
<accession>A0ABU7KZB5</accession>